<dbReference type="OrthoDB" id="248923at2759"/>
<dbReference type="Gene3D" id="1.10.510.10">
    <property type="entry name" value="Transferase(Phosphotransferase) domain 1"/>
    <property type="match status" value="1"/>
</dbReference>
<dbReference type="AlphaFoldDB" id="A0A2P4TAC3"/>
<comment type="catalytic activity">
    <reaction evidence="9">
        <text>L-seryl-[protein] + ATP = O-phospho-L-seryl-[protein] + ADP + H(+)</text>
        <dbReference type="Rhea" id="RHEA:17989"/>
        <dbReference type="Rhea" id="RHEA-COMP:9863"/>
        <dbReference type="Rhea" id="RHEA-COMP:11604"/>
        <dbReference type="ChEBI" id="CHEBI:15378"/>
        <dbReference type="ChEBI" id="CHEBI:29999"/>
        <dbReference type="ChEBI" id="CHEBI:30616"/>
        <dbReference type="ChEBI" id="CHEBI:83421"/>
        <dbReference type="ChEBI" id="CHEBI:456216"/>
        <dbReference type="EC" id="2.7.11.1"/>
    </reaction>
</comment>
<feature type="compositionally biased region" description="Low complexity" evidence="11">
    <location>
        <begin position="347"/>
        <end position="361"/>
    </location>
</feature>
<dbReference type="EC" id="2.7.11.1" evidence="2"/>
<comment type="caution">
    <text evidence="13">The sequence shown here is derived from an EMBL/GenBank/DDBJ whole genome shotgun (WGS) entry which is preliminary data.</text>
</comment>
<dbReference type="PROSITE" id="PS00107">
    <property type="entry name" value="PROTEIN_KINASE_ATP"/>
    <property type="match status" value="1"/>
</dbReference>
<proteinExistence type="inferred from homology"/>
<evidence type="ECO:0000256" key="1">
    <source>
        <dbReference type="ARBA" id="ARBA00010886"/>
    </source>
</evidence>
<dbReference type="GO" id="GO:0004674">
    <property type="term" value="F:protein serine/threonine kinase activity"/>
    <property type="evidence" value="ECO:0007669"/>
    <property type="project" value="UniProtKB-KW"/>
</dbReference>
<dbReference type="EMBL" id="PPHD01003808">
    <property type="protein sequence ID" value="POI33316.1"/>
    <property type="molecule type" value="Genomic_DNA"/>
</dbReference>
<feature type="binding site" evidence="10">
    <location>
        <position position="33"/>
    </location>
    <ligand>
        <name>ATP</name>
        <dbReference type="ChEBI" id="CHEBI:30616"/>
    </ligand>
</feature>
<comment type="similarity">
    <text evidence="1">Belongs to the protein kinase superfamily. NEK Ser/Thr protein kinase family. NIMA subfamily.</text>
</comment>
<dbReference type="SUPFAM" id="SSF56112">
    <property type="entry name" value="Protein kinase-like (PK-like)"/>
    <property type="match status" value="1"/>
</dbReference>
<evidence type="ECO:0000256" key="3">
    <source>
        <dbReference type="ARBA" id="ARBA00022527"/>
    </source>
</evidence>
<comment type="catalytic activity">
    <reaction evidence="8">
        <text>L-threonyl-[protein] + ATP = O-phospho-L-threonyl-[protein] + ADP + H(+)</text>
        <dbReference type="Rhea" id="RHEA:46608"/>
        <dbReference type="Rhea" id="RHEA-COMP:11060"/>
        <dbReference type="Rhea" id="RHEA-COMP:11605"/>
        <dbReference type="ChEBI" id="CHEBI:15378"/>
        <dbReference type="ChEBI" id="CHEBI:30013"/>
        <dbReference type="ChEBI" id="CHEBI:30616"/>
        <dbReference type="ChEBI" id="CHEBI:61977"/>
        <dbReference type="ChEBI" id="CHEBI:456216"/>
        <dbReference type="EC" id="2.7.11.1"/>
    </reaction>
</comment>
<dbReference type="InterPro" id="IPR000719">
    <property type="entry name" value="Prot_kinase_dom"/>
</dbReference>
<dbReference type="PROSITE" id="PS50011">
    <property type="entry name" value="PROTEIN_KINASE_DOM"/>
    <property type="match status" value="1"/>
</dbReference>
<dbReference type="FunFam" id="3.30.200.20:FF:000097">
    <property type="entry name" value="Probable serine/threonine-protein kinase nek1"/>
    <property type="match status" value="1"/>
</dbReference>
<dbReference type="InterPro" id="IPR051131">
    <property type="entry name" value="NEK_Ser/Thr_kinase_NIMA"/>
</dbReference>
<evidence type="ECO:0000256" key="11">
    <source>
        <dbReference type="SAM" id="MobiDB-lite"/>
    </source>
</evidence>
<keyword evidence="5 10" id="KW-0547">Nucleotide-binding</keyword>
<dbReference type="Gene3D" id="3.30.200.20">
    <property type="entry name" value="Phosphorylase Kinase, domain 1"/>
    <property type="match status" value="1"/>
</dbReference>
<reference evidence="13 14" key="1">
    <citation type="submission" date="2018-01" db="EMBL/GenBank/DDBJ databases">
        <title>Comparison of the Chinese Bamboo Partridge and Red Junglefowl genome sequences highlights the importance of demography in genome evolution.</title>
        <authorList>
            <person name="Tiley G.P."/>
            <person name="Kimball R.T."/>
            <person name="Braun E.L."/>
            <person name="Burleigh J.G."/>
        </authorList>
    </citation>
    <scope>NUCLEOTIDE SEQUENCE [LARGE SCALE GENOMIC DNA]</scope>
    <source>
        <strain evidence="13">RTK389</strain>
        <tissue evidence="13">Blood</tissue>
    </source>
</reference>
<name>A0A2P4TAC3_BAMTH</name>
<dbReference type="Proteomes" id="UP000237246">
    <property type="component" value="Unassembled WGS sequence"/>
</dbReference>
<protein>
    <recommendedName>
        <fullName evidence="2">non-specific serine/threonine protein kinase</fullName>
        <ecNumber evidence="2">2.7.11.1</ecNumber>
    </recommendedName>
</protein>
<dbReference type="InterPro" id="IPR011009">
    <property type="entry name" value="Kinase-like_dom_sf"/>
</dbReference>
<evidence type="ECO:0000259" key="12">
    <source>
        <dbReference type="PROSITE" id="PS50011"/>
    </source>
</evidence>
<evidence type="ECO:0000256" key="6">
    <source>
        <dbReference type="ARBA" id="ARBA00022777"/>
    </source>
</evidence>
<evidence type="ECO:0000256" key="2">
    <source>
        <dbReference type="ARBA" id="ARBA00012513"/>
    </source>
</evidence>
<evidence type="ECO:0000256" key="9">
    <source>
        <dbReference type="ARBA" id="ARBA00048679"/>
    </source>
</evidence>
<evidence type="ECO:0000256" key="7">
    <source>
        <dbReference type="ARBA" id="ARBA00022840"/>
    </source>
</evidence>
<dbReference type="InterPro" id="IPR017441">
    <property type="entry name" value="Protein_kinase_ATP_BS"/>
</dbReference>
<organism evidence="13 14">
    <name type="scientific">Bambusicola thoracicus</name>
    <name type="common">Chinese bamboo-partridge</name>
    <name type="synonym">Perdix thoracica</name>
    <dbReference type="NCBI Taxonomy" id="9083"/>
    <lineage>
        <taxon>Eukaryota</taxon>
        <taxon>Metazoa</taxon>
        <taxon>Chordata</taxon>
        <taxon>Craniata</taxon>
        <taxon>Vertebrata</taxon>
        <taxon>Euteleostomi</taxon>
        <taxon>Archelosauria</taxon>
        <taxon>Archosauria</taxon>
        <taxon>Dinosauria</taxon>
        <taxon>Saurischia</taxon>
        <taxon>Theropoda</taxon>
        <taxon>Coelurosauria</taxon>
        <taxon>Aves</taxon>
        <taxon>Neognathae</taxon>
        <taxon>Galloanserae</taxon>
        <taxon>Galliformes</taxon>
        <taxon>Phasianidae</taxon>
        <taxon>Perdicinae</taxon>
        <taxon>Bambusicola</taxon>
    </lineage>
</organism>
<evidence type="ECO:0000256" key="8">
    <source>
        <dbReference type="ARBA" id="ARBA00047899"/>
    </source>
</evidence>
<dbReference type="PANTHER" id="PTHR44899">
    <property type="entry name" value="CAMK FAMILY PROTEIN KINASE"/>
    <property type="match status" value="1"/>
</dbReference>
<evidence type="ECO:0000256" key="10">
    <source>
        <dbReference type="PROSITE-ProRule" id="PRU10141"/>
    </source>
</evidence>
<accession>A0A2P4TAC3</accession>
<keyword evidence="4" id="KW-0808">Transferase</keyword>
<evidence type="ECO:0000256" key="5">
    <source>
        <dbReference type="ARBA" id="ARBA00022741"/>
    </source>
</evidence>
<keyword evidence="14" id="KW-1185">Reference proteome</keyword>
<evidence type="ECO:0000313" key="14">
    <source>
        <dbReference type="Proteomes" id="UP000237246"/>
    </source>
</evidence>
<feature type="region of interest" description="Disordered" evidence="11">
    <location>
        <begin position="347"/>
        <end position="397"/>
    </location>
</feature>
<keyword evidence="7 10" id="KW-0067">ATP-binding</keyword>
<gene>
    <name evidence="13" type="ORF">CIB84_002932</name>
</gene>
<sequence length="397" mass="44864">MDKYIKVQKIGEGSFGKAFLVKDKENGQQYVIKEINISKMSNKEREESRREVAVLANMKHPNIVLYRESFEENGCLYIVMDYCEGGDLFKKINAQKGVLFSEDQFEAGNMKNLVLKIISGSFPPVSGHYSSDLRNLLSQLFKRNPRDRPSVNSILEKNFIAKRIEKFLTPQLIAEEFSHKVLHKFGPHAAPAKRPAQGHISASIAPMQKITKPAAKYGVPLSMKKCYDAPKKLHEKKSLIKLRQAFPTPKKKIIPGEERRKMFEMERINRAREQGWRNVLGSGGSGDVKAPYYGGGGGVGPFPASFRGQYEHYHAIFDQMQKETFKVTKERQAKWRAEVQGQEAVERGIPPGVRPGVPKGPAGHHHLPDADAIRKKVKRLKEVSKQASANRLDYDNP</sequence>
<dbReference type="Pfam" id="PF00069">
    <property type="entry name" value="Pkinase"/>
    <property type="match status" value="1"/>
</dbReference>
<evidence type="ECO:0000313" key="13">
    <source>
        <dbReference type="EMBL" id="POI33316.1"/>
    </source>
</evidence>
<feature type="compositionally biased region" description="Basic and acidic residues" evidence="11">
    <location>
        <begin position="366"/>
        <end position="384"/>
    </location>
</feature>
<keyword evidence="6" id="KW-0418">Kinase</keyword>
<evidence type="ECO:0000256" key="4">
    <source>
        <dbReference type="ARBA" id="ARBA00022679"/>
    </source>
</evidence>
<keyword evidence="3" id="KW-0723">Serine/threonine-protein kinase</keyword>
<dbReference type="GO" id="GO:0005524">
    <property type="term" value="F:ATP binding"/>
    <property type="evidence" value="ECO:0007669"/>
    <property type="project" value="UniProtKB-UniRule"/>
</dbReference>
<dbReference type="PANTHER" id="PTHR44899:SF4">
    <property type="entry name" value="SERINE_THREONINE-PROTEIN KINASE NEK1"/>
    <property type="match status" value="1"/>
</dbReference>
<feature type="domain" description="Protein kinase" evidence="12">
    <location>
        <begin position="4"/>
        <end position="397"/>
    </location>
</feature>